<sequence length="95" mass="9963">MFGLVMGAREGDVGVPGGGGMPGGLPMEGDDDMPDVEPMPPRGAADALPDEDENEEDEDEDEYIAHMPIRVVRNLLNRFWGGGGATADDDGSDST</sequence>
<dbReference type="AlphaFoldDB" id="A0A9P6ZST9"/>
<name>A0A9P6ZST9_9AGAM</name>
<protein>
    <submittedName>
        <fullName evidence="2">Uncharacterized protein</fullName>
    </submittedName>
</protein>
<evidence type="ECO:0000256" key="1">
    <source>
        <dbReference type="SAM" id="MobiDB-lite"/>
    </source>
</evidence>
<proteinExistence type="predicted"/>
<evidence type="ECO:0000313" key="2">
    <source>
        <dbReference type="EMBL" id="KAG1776110.1"/>
    </source>
</evidence>
<evidence type="ECO:0000313" key="3">
    <source>
        <dbReference type="Proteomes" id="UP000714275"/>
    </source>
</evidence>
<keyword evidence="3" id="KW-1185">Reference proteome</keyword>
<gene>
    <name evidence="2" type="ORF">EV702DRAFT_1198720</name>
</gene>
<organism evidence="2 3">
    <name type="scientific">Suillus placidus</name>
    <dbReference type="NCBI Taxonomy" id="48579"/>
    <lineage>
        <taxon>Eukaryota</taxon>
        <taxon>Fungi</taxon>
        <taxon>Dikarya</taxon>
        <taxon>Basidiomycota</taxon>
        <taxon>Agaricomycotina</taxon>
        <taxon>Agaricomycetes</taxon>
        <taxon>Agaricomycetidae</taxon>
        <taxon>Boletales</taxon>
        <taxon>Suillineae</taxon>
        <taxon>Suillaceae</taxon>
        <taxon>Suillus</taxon>
    </lineage>
</organism>
<feature type="region of interest" description="Disordered" evidence="1">
    <location>
        <begin position="1"/>
        <end position="64"/>
    </location>
</feature>
<reference evidence="2" key="1">
    <citation type="journal article" date="2020" name="New Phytol.">
        <title>Comparative genomics reveals dynamic genome evolution in host specialist ectomycorrhizal fungi.</title>
        <authorList>
            <person name="Lofgren L.A."/>
            <person name="Nguyen N.H."/>
            <person name="Vilgalys R."/>
            <person name="Ruytinx J."/>
            <person name="Liao H.L."/>
            <person name="Branco S."/>
            <person name="Kuo A."/>
            <person name="LaButti K."/>
            <person name="Lipzen A."/>
            <person name="Andreopoulos W."/>
            <person name="Pangilinan J."/>
            <person name="Riley R."/>
            <person name="Hundley H."/>
            <person name="Na H."/>
            <person name="Barry K."/>
            <person name="Grigoriev I.V."/>
            <person name="Stajich J.E."/>
            <person name="Kennedy P.G."/>
        </authorList>
    </citation>
    <scope>NUCLEOTIDE SEQUENCE</scope>
    <source>
        <strain evidence="2">DOB743</strain>
    </source>
</reference>
<feature type="compositionally biased region" description="Gly residues" evidence="1">
    <location>
        <begin position="14"/>
        <end position="23"/>
    </location>
</feature>
<accession>A0A9P6ZST9</accession>
<feature type="compositionally biased region" description="Acidic residues" evidence="1">
    <location>
        <begin position="48"/>
        <end position="62"/>
    </location>
</feature>
<dbReference type="EMBL" id="JABBWD010000029">
    <property type="protein sequence ID" value="KAG1776110.1"/>
    <property type="molecule type" value="Genomic_DNA"/>
</dbReference>
<dbReference type="Proteomes" id="UP000714275">
    <property type="component" value="Unassembled WGS sequence"/>
</dbReference>
<comment type="caution">
    <text evidence="2">The sequence shown here is derived from an EMBL/GenBank/DDBJ whole genome shotgun (WGS) entry which is preliminary data.</text>
</comment>